<comment type="caution">
    <text evidence="1">The sequence shown here is derived from an EMBL/GenBank/DDBJ whole genome shotgun (WGS) entry which is preliminary data.</text>
</comment>
<protein>
    <submittedName>
        <fullName evidence="1">Threonine aldolase</fullName>
        <ecNumber evidence="1">4.1.2.48</ecNumber>
    </submittedName>
</protein>
<dbReference type="EC" id="4.1.2.48" evidence="1"/>
<reference evidence="1" key="1">
    <citation type="submission" date="2022-07" db="EMBL/GenBank/DDBJ databases">
        <title>Phylogenomic reconstructions and comparative analyses of Kickxellomycotina fungi.</title>
        <authorList>
            <person name="Reynolds N.K."/>
            <person name="Stajich J.E."/>
            <person name="Barry K."/>
            <person name="Grigoriev I.V."/>
            <person name="Crous P."/>
            <person name="Smith M.E."/>
        </authorList>
    </citation>
    <scope>NUCLEOTIDE SEQUENCE</scope>
    <source>
        <strain evidence="1">NRRL 5244</strain>
    </source>
</reference>
<dbReference type="EMBL" id="JANBPW010000028">
    <property type="protein sequence ID" value="KAJ1951318.1"/>
    <property type="molecule type" value="Genomic_DNA"/>
</dbReference>
<sequence length="349" mass="38007">MASTKSAPNWDLRTDTATKPSPEMFQHMAQAEVGNDVFGEDPTVNKLEKRVAELLGKPAAVFVASSTMSNQIAVRTHLRNPPETVLCHSHAHIYRHEAGGISFHSQAMVVPVTPANGPNLTVDDVKREFIEDDGDFHCAPTRLIALENTFTGVVMPIEDIREIRKFANEKGIPVHMDGARLWNASVASGLSLADYAKEVDSVNLCLSKGMGCPVGAILAGSEEFIQKARHYRKLFGGGWRQAGVLAAAGLFSIDHIWPTMAKTHEQTKRLADGLSELGFKPILPVETNIILIDPSEAKVDWGELTKQLAKHGVNMDTVYGGTIRIVLHNQIDDACVDLVLSVAKGMTEN</sequence>
<gene>
    <name evidence="1" type="primary">GLY1_2</name>
    <name evidence="1" type="ORF">FBU59_000230</name>
</gene>
<keyword evidence="1" id="KW-0456">Lyase</keyword>
<proteinExistence type="predicted"/>
<name>A0ACC1JHE0_9FUNG</name>
<accession>A0ACC1JHE0</accession>
<evidence type="ECO:0000313" key="1">
    <source>
        <dbReference type="EMBL" id="KAJ1951318.1"/>
    </source>
</evidence>
<evidence type="ECO:0000313" key="2">
    <source>
        <dbReference type="Proteomes" id="UP001150603"/>
    </source>
</evidence>
<organism evidence="1 2">
    <name type="scientific">Linderina macrospora</name>
    <dbReference type="NCBI Taxonomy" id="4868"/>
    <lineage>
        <taxon>Eukaryota</taxon>
        <taxon>Fungi</taxon>
        <taxon>Fungi incertae sedis</taxon>
        <taxon>Zoopagomycota</taxon>
        <taxon>Kickxellomycotina</taxon>
        <taxon>Kickxellomycetes</taxon>
        <taxon>Kickxellales</taxon>
        <taxon>Kickxellaceae</taxon>
        <taxon>Linderina</taxon>
    </lineage>
</organism>
<dbReference type="Proteomes" id="UP001150603">
    <property type="component" value="Unassembled WGS sequence"/>
</dbReference>
<keyword evidence="2" id="KW-1185">Reference proteome</keyword>